<feature type="domain" description="DUF7494" evidence="2">
    <location>
        <begin position="21"/>
        <end position="148"/>
    </location>
</feature>
<feature type="chain" id="PRO_5028960013" evidence="1">
    <location>
        <begin position="21"/>
        <end position="817"/>
    </location>
</feature>
<reference evidence="3 4" key="1">
    <citation type="submission" date="2020-02" db="EMBL/GenBank/DDBJ databases">
        <title>Complete genome sequence of the novel Campylobacter species Candidatus Campylobacter infans.</title>
        <authorList>
            <person name="Duim B."/>
            <person name="Zomer A."/>
            <person name="van der Graaf L."/>
            <person name="Wagenaar J."/>
        </authorList>
    </citation>
    <scope>NUCLEOTIDE SEQUENCE [LARGE SCALE GENOMIC DNA]</scope>
    <source>
        <strain evidence="3 4">19S00001</strain>
    </source>
</reference>
<dbReference type="RefSeq" id="WP_179975565.1">
    <property type="nucleotide sequence ID" value="NZ_CP049075.1"/>
</dbReference>
<evidence type="ECO:0000313" key="3">
    <source>
        <dbReference type="EMBL" id="QLI04945.1"/>
    </source>
</evidence>
<feature type="signal peptide" evidence="1">
    <location>
        <begin position="1"/>
        <end position="20"/>
    </location>
</feature>
<name>A0A7H9CHV7_9BACT</name>
<proteinExistence type="predicted"/>
<dbReference type="Pfam" id="PF24323">
    <property type="entry name" value="DUF7494"/>
    <property type="match status" value="1"/>
</dbReference>
<evidence type="ECO:0000259" key="2">
    <source>
        <dbReference type="Pfam" id="PF24323"/>
    </source>
</evidence>
<evidence type="ECO:0000313" key="4">
    <source>
        <dbReference type="Proteomes" id="UP000509414"/>
    </source>
</evidence>
<dbReference type="EMBL" id="CP049075">
    <property type="protein sequence ID" value="QLI04945.1"/>
    <property type="molecule type" value="Genomic_DNA"/>
</dbReference>
<gene>
    <name evidence="3" type="primary">pflA</name>
    <name evidence="3" type="ORF">CINF_0410</name>
</gene>
<sequence>MNKKCFLLYFFIFFSFELCAFSLTLNNGKTNGNDYYVIHLENSAPFSCKVKIGDNFYPPDTRHDGADTHINRQYFCFISGDFSNKPQSQKLPFMDLEFKSEKDGYWVIIKPKILSRIFSIDGHLYSSNDTKQGQGLKSRHYTVILNENISQSLSKTRPELDFPIIFPNLTLPYIGALDFNKEPLSIGKEDDINDYINIKKLYEAQNYIDTLKASMLAIKNYPNSVFLGEFMLHYLRSLDAMKNNAEASEELEKMKISRSDEIIKQANIWVKNFASDKAYPEVLYMLMKGYLDNDSLGNAEYMIDLLKTEHESSPWTQKALLAYADFLANTTRLDDAILLYEDVLYATNDIQIASQAAMQLAATELRLNRLERASMYLDKILTANPSFLATQQDASINLAQSFKEAKLFENALKIYELILKNSDIKDEIYELALRNLALSPADDKTKQKIFFYLKKYQKEFPNSQYLSLIDTAMDRLFFDINKNQNKDKLQKSYAQLMQKYKGSQIGKRALLESASLSFNDGDYKSVLNLRDEIREANDTKSFIILQNSAIALANDANTHKACARLMLLIDEFSIASDIKDKYKLFACYIQRARYKEALELTSAGIESGDLRTRVEWLSNASQALFNLGLYNDALKAANDAIYEARRLEYSDPSKAIFYRFFSLLRLDKLDLALTSIDEITKLKGTDFMYIQMCDAAATYASANNFHTSAIKYAKMALQAQARLKIDTFSPQIDFIYIDSLKNQNLYKEAMVASARLIELNLKDADKARALYTLADLQLKDGAREYAQNTIAQCLNLKTASPWQELCKQQSQLLKNDF</sequence>
<protein>
    <submittedName>
        <fullName evidence="3">Medial disk protein PflA</fullName>
    </submittedName>
</protein>
<dbReference type="SUPFAM" id="SSF48452">
    <property type="entry name" value="TPR-like"/>
    <property type="match status" value="2"/>
</dbReference>
<dbReference type="Proteomes" id="UP000509414">
    <property type="component" value="Chromosome"/>
</dbReference>
<evidence type="ECO:0000256" key="1">
    <source>
        <dbReference type="SAM" id="SignalP"/>
    </source>
</evidence>
<dbReference type="InterPro" id="IPR011990">
    <property type="entry name" value="TPR-like_helical_dom_sf"/>
</dbReference>
<organism evidence="3 4">
    <name type="scientific">Candidatus Campylobacter infans</name>
    <dbReference type="NCBI Taxonomy" id="2561898"/>
    <lineage>
        <taxon>Bacteria</taxon>
        <taxon>Pseudomonadati</taxon>
        <taxon>Campylobacterota</taxon>
        <taxon>Epsilonproteobacteria</taxon>
        <taxon>Campylobacterales</taxon>
        <taxon>Campylobacteraceae</taxon>
        <taxon>Campylobacter</taxon>
    </lineage>
</organism>
<accession>A0A7H9CHV7</accession>
<keyword evidence="1" id="KW-0732">Signal</keyword>
<dbReference type="InterPro" id="IPR055917">
    <property type="entry name" value="DUF7494"/>
</dbReference>
<dbReference type="KEGG" id="cinf:CINF_0410"/>
<keyword evidence="4" id="KW-1185">Reference proteome</keyword>
<dbReference type="Gene3D" id="1.25.40.10">
    <property type="entry name" value="Tetratricopeptide repeat domain"/>
    <property type="match status" value="2"/>
</dbReference>
<dbReference type="AlphaFoldDB" id="A0A7H9CHV7"/>